<proteinExistence type="inferred from homology"/>
<feature type="transmembrane region" description="Helical" evidence="8">
    <location>
        <begin position="37"/>
        <end position="55"/>
    </location>
</feature>
<feature type="transmembrane region" description="Helical" evidence="8">
    <location>
        <begin position="129"/>
        <end position="150"/>
    </location>
</feature>
<keyword evidence="4" id="KW-1003">Cell membrane</keyword>
<evidence type="ECO:0000256" key="1">
    <source>
        <dbReference type="ARBA" id="ARBA00004651"/>
    </source>
</evidence>
<keyword evidence="3" id="KW-0813">Transport</keyword>
<evidence type="ECO:0000256" key="4">
    <source>
        <dbReference type="ARBA" id="ARBA00022475"/>
    </source>
</evidence>
<dbReference type="GO" id="GO:0055085">
    <property type="term" value="P:transmembrane transport"/>
    <property type="evidence" value="ECO:0007669"/>
    <property type="project" value="InterPro"/>
</dbReference>
<dbReference type="Pfam" id="PF03547">
    <property type="entry name" value="Mem_trans"/>
    <property type="match status" value="2"/>
</dbReference>
<keyword evidence="5 8" id="KW-0812">Transmembrane</keyword>
<dbReference type="AlphaFoldDB" id="A0A419SKP5"/>
<feature type="transmembrane region" description="Helical" evidence="8">
    <location>
        <begin position="162"/>
        <end position="183"/>
    </location>
</feature>
<gene>
    <name evidence="9" type="ORF">BEP19_08875</name>
</gene>
<protein>
    <recommendedName>
        <fullName evidence="11">Auxin efflux carrier</fullName>
    </recommendedName>
</protein>
<feature type="transmembrane region" description="Helical" evidence="8">
    <location>
        <begin position="67"/>
        <end position="88"/>
    </location>
</feature>
<evidence type="ECO:0000256" key="8">
    <source>
        <dbReference type="SAM" id="Phobius"/>
    </source>
</evidence>
<evidence type="ECO:0008006" key="11">
    <source>
        <dbReference type="Google" id="ProtNLM"/>
    </source>
</evidence>
<sequence>MDSMWLLFQELSILYAICLIGFIAKRAKLLTQHADQVLTQLILSITLPALIVYAMNFSFGGDDWLAFGQLIFLSAYALGIAIMLAWLLNRLTSIEQEKLGIYQSLIIFGNQGFIGFALCYILFAEIGIAYAAVFNLIYLILIWTYCPYLIGRNKTTFTWKHMLFNPGIIATFVGFVCCLLPAPLPTPLLSLLEQIGKMTIPLSMLLIGGLLANLAWKELGRYARDKWIWTASFAKLIVIPLCLFPMLLLPFPFTVIAIATLITASPSAPTTSLFAQKYSGDIYFASAGVFLSTALAGITIPLIYLLLLWLR</sequence>
<feature type="transmembrane region" description="Helical" evidence="8">
    <location>
        <begin position="6"/>
        <end position="25"/>
    </location>
</feature>
<feature type="transmembrane region" description="Helical" evidence="8">
    <location>
        <begin position="195"/>
        <end position="216"/>
    </location>
</feature>
<evidence type="ECO:0000313" key="9">
    <source>
        <dbReference type="EMBL" id="RKD24488.1"/>
    </source>
</evidence>
<name>A0A419SKP5_9BACL</name>
<feature type="transmembrane region" description="Helical" evidence="8">
    <location>
        <begin position="282"/>
        <end position="310"/>
    </location>
</feature>
<evidence type="ECO:0000256" key="7">
    <source>
        <dbReference type="ARBA" id="ARBA00023136"/>
    </source>
</evidence>
<dbReference type="InterPro" id="IPR038770">
    <property type="entry name" value="Na+/solute_symporter_sf"/>
</dbReference>
<comment type="caution">
    <text evidence="9">The sequence shown here is derived from an EMBL/GenBank/DDBJ whole genome shotgun (WGS) entry which is preliminary data.</text>
</comment>
<evidence type="ECO:0000313" key="10">
    <source>
        <dbReference type="Proteomes" id="UP000284219"/>
    </source>
</evidence>
<feature type="transmembrane region" description="Helical" evidence="8">
    <location>
        <begin position="237"/>
        <end position="262"/>
    </location>
</feature>
<evidence type="ECO:0000256" key="3">
    <source>
        <dbReference type="ARBA" id="ARBA00022448"/>
    </source>
</evidence>
<evidence type="ECO:0000256" key="2">
    <source>
        <dbReference type="ARBA" id="ARBA00010145"/>
    </source>
</evidence>
<dbReference type="PANTHER" id="PTHR36838:SF1">
    <property type="entry name" value="SLR1864 PROTEIN"/>
    <property type="match status" value="1"/>
</dbReference>
<evidence type="ECO:0000256" key="5">
    <source>
        <dbReference type="ARBA" id="ARBA00022692"/>
    </source>
</evidence>
<evidence type="ECO:0000256" key="6">
    <source>
        <dbReference type="ARBA" id="ARBA00022989"/>
    </source>
</evidence>
<keyword evidence="7 8" id="KW-0472">Membrane</keyword>
<keyword evidence="10" id="KW-1185">Reference proteome</keyword>
<dbReference type="EMBL" id="MCHY01000008">
    <property type="protein sequence ID" value="RKD24488.1"/>
    <property type="molecule type" value="Genomic_DNA"/>
</dbReference>
<dbReference type="GO" id="GO:0005886">
    <property type="term" value="C:plasma membrane"/>
    <property type="evidence" value="ECO:0007669"/>
    <property type="project" value="UniProtKB-SubCell"/>
</dbReference>
<comment type="subcellular location">
    <subcellularLocation>
        <location evidence="1">Cell membrane</location>
        <topology evidence="1">Multi-pass membrane protein</topology>
    </subcellularLocation>
</comment>
<organism evidence="9 10">
    <name type="scientific">Ammoniphilus oxalaticus</name>
    <dbReference type="NCBI Taxonomy" id="66863"/>
    <lineage>
        <taxon>Bacteria</taxon>
        <taxon>Bacillati</taxon>
        <taxon>Bacillota</taxon>
        <taxon>Bacilli</taxon>
        <taxon>Bacillales</taxon>
        <taxon>Paenibacillaceae</taxon>
        <taxon>Aneurinibacillus group</taxon>
        <taxon>Ammoniphilus</taxon>
    </lineage>
</organism>
<dbReference type="Gene3D" id="1.20.1530.20">
    <property type="match status" value="1"/>
</dbReference>
<comment type="similarity">
    <text evidence="2">Belongs to the auxin efflux carrier (TC 2.A.69) family.</text>
</comment>
<dbReference type="Proteomes" id="UP000284219">
    <property type="component" value="Unassembled WGS sequence"/>
</dbReference>
<reference evidence="9 10" key="1">
    <citation type="submission" date="2016-08" db="EMBL/GenBank/DDBJ databases">
        <title>Novel Firmicute Genomes.</title>
        <authorList>
            <person name="Poppleton D.I."/>
            <person name="Gribaldo S."/>
        </authorList>
    </citation>
    <scope>NUCLEOTIDE SEQUENCE [LARGE SCALE GENOMIC DNA]</scope>
    <source>
        <strain evidence="9 10">RAOx-1</strain>
    </source>
</reference>
<feature type="transmembrane region" description="Helical" evidence="8">
    <location>
        <begin position="100"/>
        <end position="123"/>
    </location>
</feature>
<dbReference type="PANTHER" id="PTHR36838">
    <property type="entry name" value="AUXIN EFFLUX CARRIER FAMILY PROTEIN"/>
    <property type="match status" value="1"/>
</dbReference>
<dbReference type="InterPro" id="IPR004776">
    <property type="entry name" value="Mem_transp_PIN-like"/>
</dbReference>
<accession>A0A419SKP5</accession>
<keyword evidence="6 8" id="KW-1133">Transmembrane helix</keyword>